<comment type="subcellular location">
    <subcellularLocation>
        <location evidence="4">Cytoplasm</location>
    </subcellularLocation>
    <text evidence="4">Assembles at midcell at the inner surface of the cytoplasmic membrane.</text>
</comment>
<feature type="domain" description="Tubulin/FtsZ GTPase" evidence="7">
    <location>
        <begin position="31"/>
        <end position="219"/>
    </location>
</feature>
<feature type="domain" description="Tubulin/FtsZ 2-layer sandwich" evidence="8">
    <location>
        <begin position="221"/>
        <end position="343"/>
    </location>
</feature>
<dbReference type="CDD" id="cd02201">
    <property type="entry name" value="FtsZ_type1"/>
    <property type="match status" value="1"/>
</dbReference>
<dbReference type="EMBL" id="JADIMC010000094">
    <property type="protein sequence ID" value="MBO8476954.1"/>
    <property type="molecule type" value="Genomic_DNA"/>
</dbReference>
<feature type="binding site" evidence="4">
    <location>
        <position position="154"/>
    </location>
    <ligand>
        <name>GTP</name>
        <dbReference type="ChEBI" id="CHEBI:37565"/>
    </ligand>
</feature>
<dbReference type="GO" id="GO:0032153">
    <property type="term" value="C:cell division site"/>
    <property type="evidence" value="ECO:0007669"/>
    <property type="project" value="UniProtKB-UniRule"/>
</dbReference>
<evidence type="ECO:0000313" key="10">
    <source>
        <dbReference type="Proteomes" id="UP000823598"/>
    </source>
</evidence>
<keyword evidence="4" id="KW-0963">Cytoplasm</keyword>
<dbReference type="Gene3D" id="3.40.50.1440">
    <property type="entry name" value="Tubulin/FtsZ, GTPase domain"/>
    <property type="match status" value="1"/>
</dbReference>
<dbReference type="InterPro" id="IPR008280">
    <property type="entry name" value="Tub_FtsZ_C"/>
</dbReference>
<sequence>MEDSNNDTMQDVFLAGRPVENTAFTKNGKNIIKVIGVGGGGGNAVENMYKQGITGVSFVAANTDSQALATISVPEKLQLGPGFGAGGKPEVGRKFAEDTSEGIAALFDEETQMVFITAGMGGGTGTGAGPVVARIAREKGKLTIGIVTIPFMFEGQKKIGQALAGADEMSKYVDALLLINNQRLPEIYSDLTFDNAFAKADDTLTMAAKSISDMINIKGKINIDFEDVKSTLKDGGTAIISSGFGEGEHRVRKAIEAALNSPLLKNREIQTSKRFLFNIYYSNENTENPFQMGEMDEMEAFMAKFAPDVDVIWGCGVDNTLGDQVKITILAAGFDATVGKEKVKFPKPDKKPKDSDLGGNDDSVRRRMEEEYGADKVAEQERQRALAHYIVLEDGQFDNDDLINFIEKNPTFRRGNDIKLREEWERLTEVPKEISVALNTQQTSRNVIEF</sequence>
<gene>
    <name evidence="4 9" type="primary">ftsZ</name>
    <name evidence="9" type="ORF">IAB88_08170</name>
</gene>
<accession>A0A9D9IPY7</accession>
<dbReference type="HAMAP" id="MF_00909">
    <property type="entry name" value="FtsZ"/>
    <property type="match status" value="1"/>
</dbReference>
<evidence type="ECO:0000256" key="6">
    <source>
        <dbReference type="SAM" id="MobiDB-lite"/>
    </source>
</evidence>
<comment type="caution">
    <text evidence="9">The sequence shown here is derived from an EMBL/GenBank/DDBJ whole genome shotgun (WGS) entry which is preliminary data.</text>
</comment>
<dbReference type="GO" id="GO:0000917">
    <property type="term" value="P:division septum assembly"/>
    <property type="evidence" value="ECO:0007669"/>
    <property type="project" value="UniProtKB-KW"/>
</dbReference>
<keyword evidence="4" id="KW-0131">Cell cycle</keyword>
<comment type="similarity">
    <text evidence="1 4">Belongs to the FtsZ family.</text>
</comment>
<feature type="binding site" evidence="4">
    <location>
        <begin position="123"/>
        <end position="125"/>
    </location>
    <ligand>
        <name>GTP</name>
        <dbReference type="ChEBI" id="CHEBI:37565"/>
    </ligand>
</feature>
<dbReference type="Pfam" id="PF12327">
    <property type="entry name" value="FtsZ_C"/>
    <property type="match status" value="1"/>
</dbReference>
<keyword evidence="4" id="KW-0717">Septation</keyword>
<feature type="binding site" evidence="4">
    <location>
        <position position="158"/>
    </location>
    <ligand>
        <name>GTP</name>
        <dbReference type="ChEBI" id="CHEBI:37565"/>
    </ligand>
</feature>
<dbReference type="AlphaFoldDB" id="A0A9D9IPY7"/>
<keyword evidence="4 9" id="KW-0132">Cell division</keyword>
<protein>
    <recommendedName>
        <fullName evidence="4 5">Cell division protein FtsZ</fullName>
    </recommendedName>
</protein>
<evidence type="ECO:0000256" key="5">
    <source>
        <dbReference type="NCBIfam" id="TIGR00065"/>
    </source>
</evidence>
<dbReference type="PANTHER" id="PTHR30314">
    <property type="entry name" value="CELL DIVISION PROTEIN FTSZ-RELATED"/>
    <property type="match status" value="1"/>
</dbReference>
<dbReference type="InterPro" id="IPR018316">
    <property type="entry name" value="Tubulin/FtsZ_2-layer-sand-dom"/>
</dbReference>
<dbReference type="PANTHER" id="PTHR30314:SF3">
    <property type="entry name" value="MITOCHONDRIAL DIVISION PROTEIN FSZA"/>
    <property type="match status" value="1"/>
</dbReference>
<dbReference type="Pfam" id="PF00091">
    <property type="entry name" value="Tubulin"/>
    <property type="match status" value="1"/>
</dbReference>
<evidence type="ECO:0000259" key="8">
    <source>
        <dbReference type="SMART" id="SM00865"/>
    </source>
</evidence>
<evidence type="ECO:0000256" key="1">
    <source>
        <dbReference type="ARBA" id="ARBA00009690"/>
    </source>
</evidence>
<proteinExistence type="inferred from homology"/>
<name>A0A9D9IPY7_9BACT</name>
<dbReference type="NCBIfam" id="TIGR00065">
    <property type="entry name" value="ftsZ"/>
    <property type="match status" value="1"/>
</dbReference>
<feature type="binding site" evidence="4">
    <location>
        <begin position="39"/>
        <end position="43"/>
    </location>
    <ligand>
        <name>GTP</name>
        <dbReference type="ChEBI" id="CHEBI:37565"/>
    </ligand>
</feature>
<comment type="subunit">
    <text evidence="4">Homodimer. Polymerizes to form a dynamic ring structure in a strictly GTP-dependent manner. Interacts directly with several other division proteins.</text>
</comment>
<dbReference type="SUPFAM" id="SSF52490">
    <property type="entry name" value="Tubulin nucleotide-binding domain-like"/>
    <property type="match status" value="1"/>
</dbReference>
<dbReference type="SMART" id="SM00865">
    <property type="entry name" value="Tubulin_C"/>
    <property type="match status" value="1"/>
</dbReference>
<organism evidence="9 10">
    <name type="scientific">Candidatus Limisoma faecipullorum</name>
    <dbReference type="NCBI Taxonomy" id="2840854"/>
    <lineage>
        <taxon>Bacteria</taxon>
        <taxon>Pseudomonadati</taxon>
        <taxon>Bacteroidota</taxon>
        <taxon>Bacteroidia</taxon>
        <taxon>Bacteroidales</taxon>
        <taxon>Candidatus Limisoma</taxon>
    </lineage>
</organism>
<dbReference type="Proteomes" id="UP000823598">
    <property type="component" value="Unassembled WGS sequence"/>
</dbReference>
<dbReference type="GO" id="GO:0005737">
    <property type="term" value="C:cytoplasm"/>
    <property type="evidence" value="ECO:0007669"/>
    <property type="project" value="UniProtKB-SubCell"/>
</dbReference>
<keyword evidence="2 4" id="KW-0547">Nucleotide-binding</keyword>
<keyword evidence="3 4" id="KW-0342">GTP-binding</keyword>
<dbReference type="GO" id="GO:0043093">
    <property type="term" value="P:FtsZ-dependent cytokinesis"/>
    <property type="evidence" value="ECO:0007669"/>
    <property type="project" value="UniProtKB-UniRule"/>
</dbReference>
<dbReference type="PRINTS" id="PR00423">
    <property type="entry name" value="CELLDVISFTSZ"/>
</dbReference>
<dbReference type="GO" id="GO:0005525">
    <property type="term" value="F:GTP binding"/>
    <property type="evidence" value="ECO:0007669"/>
    <property type="project" value="UniProtKB-UniRule"/>
</dbReference>
<reference evidence="9" key="1">
    <citation type="submission" date="2020-10" db="EMBL/GenBank/DDBJ databases">
        <authorList>
            <person name="Gilroy R."/>
        </authorList>
    </citation>
    <scope>NUCLEOTIDE SEQUENCE</scope>
    <source>
        <strain evidence="9">6919</strain>
    </source>
</reference>
<evidence type="ECO:0000256" key="3">
    <source>
        <dbReference type="ARBA" id="ARBA00023134"/>
    </source>
</evidence>
<dbReference type="GO" id="GO:0051258">
    <property type="term" value="P:protein polymerization"/>
    <property type="evidence" value="ECO:0007669"/>
    <property type="project" value="UniProtKB-UniRule"/>
</dbReference>
<dbReference type="SMART" id="SM00864">
    <property type="entry name" value="Tubulin"/>
    <property type="match status" value="1"/>
</dbReference>
<dbReference type="GO" id="GO:0003924">
    <property type="term" value="F:GTPase activity"/>
    <property type="evidence" value="ECO:0007669"/>
    <property type="project" value="UniProtKB-UniRule"/>
</dbReference>
<evidence type="ECO:0000256" key="4">
    <source>
        <dbReference type="HAMAP-Rule" id="MF_00909"/>
    </source>
</evidence>
<dbReference type="SUPFAM" id="SSF55307">
    <property type="entry name" value="Tubulin C-terminal domain-like"/>
    <property type="match status" value="1"/>
</dbReference>
<comment type="function">
    <text evidence="4">Essential cell division protein that forms a contractile ring structure (Z ring) at the future cell division site. The regulation of the ring assembly controls the timing and the location of cell division. One of the functions of the FtsZ ring is to recruit other cell division proteins to the septum to produce a new cell wall between the dividing cells. Binds GTP and shows GTPase activity.</text>
</comment>
<dbReference type="InterPro" id="IPR000158">
    <property type="entry name" value="Cell_div_FtsZ"/>
</dbReference>
<dbReference type="InterPro" id="IPR045061">
    <property type="entry name" value="FtsZ/CetZ"/>
</dbReference>
<evidence type="ECO:0000313" key="9">
    <source>
        <dbReference type="EMBL" id="MBO8476954.1"/>
    </source>
</evidence>
<dbReference type="InterPro" id="IPR024757">
    <property type="entry name" value="FtsZ_C"/>
</dbReference>
<feature type="region of interest" description="Disordered" evidence="6">
    <location>
        <begin position="343"/>
        <end position="365"/>
    </location>
</feature>
<evidence type="ECO:0000259" key="7">
    <source>
        <dbReference type="SMART" id="SM00864"/>
    </source>
</evidence>
<evidence type="ECO:0000256" key="2">
    <source>
        <dbReference type="ARBA" id="ARBA00022741"/>
    </source>
</evidence>
<feature type="binding site" evidence="4">
    <location>
        <position position="201"/>
    </location>
    <ligand>
        <name>GTP</name>
        <dbReference type="ChEBI" id="CHEBI:37565"/>
    </ligand>
</feature>
<reference evidence="9" key="2">
    <citation type="journal article" date="2021" name="PeerJ">
        <title>Extensive microbial diversity within the chicken gut microbiome revealed by metagenomics and culture.</title>
        <authorList>
            <person name="Gilroy R."/>
            <person name="Ravi A."/>
            <person name="Getino M."/>
            <person name="Pursley I."/>
            <person name="Horton D.L."/>
            <person name="Alikhan N.F."/>
            <person name="Baker D."/>
            <person name="Gharbi K."/>
            <person name="Hall N."/>
            <person name="Watson M."/>
            <person name="Adriaenssens E.M."/>
            <person name="Foster-Nyarko E."/>
            <person name="Jarju S."/>
            <person name="Secka A."/>
            <person name="Antonio M."/>
            <person name="Oren A."/>
            <person name="Chaudhuri R.R."/>
            <person name="La Ragione R."/>
            <person name="Hildebrand F."/>
            <person name="Pallen M.J."/>
        </authorList>
    </citation>
    <scope>NUCLEOTIDE SEQUENCE</scope>
    <source>
        <strain evidence="9">6919</strain>
    </source>
</reference>
<dbReference type="InterPro" id="IPR003008">
    <property type="entry name" value="Tubulin_FtsZ_GTPase"/>
</dbReference>
<dbReference type="InterPro" id="IPR036525">
    <property type="entry name" value="Tubulin/FtsZ_GTPase_sf"/>
</dbReference>